<feature type="region of interest" description="Disordered" evidence="1">
    <location>
        <begin position="235"/>
        <end position="281"/>
    </location>
</feature>
<accession>A0ABM2XCJ7</accession>
<keyword evidence="2" id="KW-1185">Reference proteome</keyword>
<evidence type="ECO:0000313" key="3">
    <source>
        <dbReference type="RefSeq" id="XP_040599231.1"/>
    </source>
</evidence>
<dbReference type="Proteomes" id="UP000886700">
    <property type="component" value="Unplaced"/>
</dbReference>
<reference evidence="3" key="1">
    <citation type="submission" date="2025-08" db="UniProtKB">
        <authorList>
            <consortium name="RefSeq"/>
        </authorList>
    </citation>
    <scope>IDENTIFICATION</scope>
    <source>
        <tissue evidence="3">Liver</tissue>
    </source>
</reference>
<name>A0ABM2XCJ7_MESAU</name>
<organism evidence="2 3">
    <name type="scientific">Mesocricetus auratus</name>
    <name type="common">Golden hamster</name>
    <dbReference type="NCBI Taxonomy" id="10036"/>
    <lineage>
        <taxon>Eukaryota</taxon>
        <taxon>Metazoa</taxon>
        <taxon>Chordata</taxon>
        <taxon>Craniata</taxon>
        <taxon>Vertebrata</taxon>
        <taxon>Euteleostomi</taxon>
        <taxon>Mammalia</taxon>
        <taxon>Eutheria</taxon>
        <taxon>Euarchontoglires</taxon>
        <taxon>Glires</taxon>
        <taxon>Rodentia</taxon>
        <taxon>Myomorpha</taxon>
        <taxon>Muroidea</taxon>
        <taxon>Cricetidae</taxon>
        <taxon>Cricetinae</taxon>
        <taxon>Mesocricetus</taxon>
    </lineage>
</organism>
<dbReference type="GeneID" id="121139415"/>
<protein>
    <submittedName>
        <fullName evidence="3">Translation initiation factor IF-2-like</fullName>
    </submittedName>
</protein>
<feature type="region of interest" description="Disordered" evidence="1">
    <location>
        <begin position="141"/>
        <end position="163"/>
    </location>
</feature>
<feature type="compositionally biased region" description="Gly residues" evidence="1">
    <location>
        <begin position="237"/>
        <end position="248"/>
    </location>
</feature>
<feature type="compositionally biased region" description="Basic residues" evidence="1">
    <location>
        <begin position="31"/>
        <end position="44"/>
    </location>
</feature>
<proteinExistence type="predicted"/>
<sequence>MLKVPSIKLSLIHQTDVIIQARGRGGGGRRPGTHRGRSGQRRRAPGYGSPGRRPSGSAVAAVLLGLSAGPNPQRSGSGSGGLTNLPRGPVPSNRHRPGCGSAGGSSFTFPAGGASARCTGPGGGGGGDAGRGRREEAWICSGSERGSREEELEPPEPPLPEPPFATRARSPSMPLSLSYCQYHRAAESMAHTQPNLLAGRARLRRPPTGDFKREARLHWSSSAFTLRLAGSAETRSGIGGAGRGGETGGVWRDEANDWARRRGPGCSRELGRPGRHFRQGV</sequence>
<dbReference type="RefSeq" id="XP_040599231.1">
    <property type="nucleotide sequence ID" value="XM_040743297.1"/>
</dbReference>
<feature type="region of interest" description="Disordered" evidence="1">
    <location>
        <begin position="21"/>
        <end position="106"/>
    </location>
</feature>
<feature type="compositionally biased region" description="Low complexity" evidence="1">
    <location>
        <begin position="45"/>
        <end position="69"/>
    </location>
</feature>
<evidence type="ECO:0000256" key="1">
    <source>
        <dbReference type="SAM" id="MobiDB-lite"/>
    </source>
</evidence>
<evidence type="ECO:0000313" key="2">
    <source>
        <dbReference type="Proteomes" id="UP000886700"/>
    </source>
</evidence>
<gene>
    <name evidence="3" type="primary">LOC121139415</name>
</gene>
<feature type="compositionally biased region" description="Basic and acidic residues" evidence="1">
    <location>
        <begin position="251"/>
        <end position="260"/>
    </location>
</feature>